<dbReference type="RefSeq" id="WP_014456746.1">
    <property type="nucleotide sequence ID" value="NC_017098.1"/>
</dbReference>
<dbReference type="Pfam" id="PF03009">
    <property type="entry name" value="GDPD"/>
    <property type="match status" value="1"/>
</dbReference>
<dbReference type="GO" id="GO:0006629">
    <property type="term" value="P:lipid metabolic process"/>
    <property type="evidence" value="ECO:0007669"/>
    <property type="project" value="InterPro"/>
</dbReference>
<protein>
    <submittedName>
        <fullName evidence="2">Glycerophosphoryl diester phosphodiesterase</fullName>
    </submittedName>
</protein>
<dbReference type="InterPro" id="IPR030395">
    <property type="entry name" value="GP_PDE_dom"/>
</dbReference>
<dbReference type="OrthoDB" id="384721at2"/>
<sequence>MHIPRGFSSHQLPLLFAHRGLRTGFPENTMAAFTAARQQQIPGIELDVHITADGKVVVVHDDDLTRVGNCPLVIEESRWDDLRRIDIGSHCSREFSAERIPLLEDVLATFGQDCYIDIELKNSVRLDRGLAAATAAVIRRVQPARPLLISSFNPLELKRFRTQMPELPTAAIYSRDAEVPWYLRSGWGSWIARTDGRKPKRDIVPERLAGILRRRWILPWTVNDAREGLDLLQRGAIGIVSDDPRPLMQLLRETSDQILPDAPSQVTKR</sequence>
<name>H9UMM1_SPIAZ</name>
<evidence type="ECO:0000259" key="1">
    <source>
        <dbReference type="PROSITE" id="PS51704"/>
    </source>
</evidence>
<dbReference type="eggNOG" id="COG0584">
    <property type="taxonomic scope" value="Bacteria"/>
</dbReference>
<dbReference type="EMBL" id="CP003282">
    <property type="protein sequence ID" value="AFG38764.1"/>
    <property type="molecule type" value="Genomic_DNA"/>
</dbReference>
<evidence type="ECO:0000313" key="2">
    <source>
        <dbReference type="EMBL" id="AFG38764.1"/>
    </source>
</evidence>
<dbReference type="SUPFAM" id="SSF51695">
    <property type="entry name" value="PLC-like phosphodiesterases"/>
    <property type="match status" value="1"/>
</dbReference>
<dbReference type="AlphaFoldDB" id="H9UMM1"/>
<dbReference type="STRING" id="889378.Spiaf_2740"/>
<accession>H9UMM1</accession>
<gene>
    <name evidence="2" type="ordered locus">Spiaf_2740</name>
</gene>
<feature type="domain" description="GP-PDE" evidence="1">
    <location>
        <begin position="13"/>
        <end position="251"/>
    </location>
</feature>
<dbReference type="KEGG" id="sfc:Spiaf_2740"/>
<reference evidence="3" key="1">
    <citation type="journal article" date="2013" name="Stand. Genomic Sci.">
        <title>Complete genome sequence of the halophilic bacterium Spirochaeta africana type strain (Z-7692(T)) from the alkaline Lake Magadi in the East African Rift.</title>
        <authorList>
            <person name="Liolos K."/>
            <person name="Abt B."/>
            <person name="Scheuner C."/>
            <person name="Teshima H."/>
            <person name="Held B."/>
            <person name="Lapidus A."/>
            <person name="Nolan M."/>
            <person name="Lucas S."/>
            <person name="Deshpande S."/>
            <person name="Cheng J.F."/>
            <person name="Tapia R."/>
            <person name="Goodwin L.A."/>
            <person name="Pitluck S."/>
            <person name="Pagani I."/>
            <person name="Ivanova N."/>
            <person name="Mavromatis K."/>
            <person name="Mikhailova N."/>
            <person name="Huntemann M."/>
            <person name="Pati A."/>
            <person name="Chen A."/>
            <person name="Palaniappan K."/>
            <person name="Land M."/>
            <person name="Rohde M."/>
            <person name="Tindall B.J."/>
            <person name="Detter J.C."/>
            <person name="Goker M."/>
            <person name="Bristow J."/>
            <person name="Eisen J.A."/>
            <person name="Markowitz V."/>
            <person name="Hugenholtz P."/>
            <person name="Woyke T."/>
            <person name="Klenk H.P."/>
            <person name="Kyrpides N.C."/>
        </authorList>
    </citation>
    <scope>NUCLEOTIDE SEQUENCE</scope>
    <source>
        <strain evidence="3">ATCC 700263 / DSM 8902 / Z-7692</strain>
    </source>
</reference>
<evidence type="ECO:0000313" key="3">
    <source>
        <dbReference type="Proteomes" id="UP000007383"/>
    </source>
</evidence>
<dbReference type="PROSITE" id="PS51704">
    <property type="entry name" value="GP_PDE"/>
    <property type="match status" value="1"/>
</dbReference>
<proteinExistence type="predicted"/>
<dbReference type="Proteomes" id="UP000007383">
    <property type="component" value="Chromosome"/>
</dbReference>
<dbReference type="InterPro" id="IPR017946">
    <property type="entry name" value="PLC-like_Pdiesterase_TIM-brl"/>
</dbReference>
<keyword evidence="3" id="KW-1185">Reference proteome</keyword>
<dbReference type="PANTHER" id="PTHR46211">
    <property type="entry name" value="GLYCEROPHOSPHORYL DIESTER PHOSPHODIESTERASE"/>
    <property type="match status" value="1"/>
</dbReference>
<dbReference type="HOGENOM" id="CLU_030006_3_3_12"/>
<dbReference type="PANTHER" id="PTHR46211:SF14">
    <property type="entry name" value="GLYCEROPHOSPHODIESTER PHOSPHODIESTERASE"/>
    <property type="match status" value="1"/>
</dbReference>
<organism evidence="2 3">
    <name type="scientific">Spirochaeta africana (strain ATCC 700263 / DSM 8902 / Z-7692)</name>
    <dbReference type="NCBI Taxonomy" id="889378"/>
    <lineage>
        <taxon>Bacteria</taxon>
        <taxon>Pseudomonadati</taxon>
        <taxon>Spirochaetota</taxon>
        <taxon>Spirochaetia</taxon>
        <taxon>Spirochaetales</taxon>
        <taxon>Spirochaetaceae</taxon>
        <taxon>Spirochaeta</taxon>
    </lineage>
</organism>
<dbReference type="GO" id="GO:0008081">
    <property type="term" value="F:phosphoric diester hydrolase activity"/>
    <property type="evidence" value="ECO:0007669"/>
    <property type="project" value="InterPro"/>
</dbReference>
<dbReference type="Gene3D" id="3.20.20.190">
    <property type="entry name" value="Phosphatidylinositol (PI) phosphodiesterase"/>
    <property type="match status" value="1"/>
</dbReference>